<proteinExistence type="predicted"/>
<protein>
    <recommendedName>
        <fullName evidence="3">Phage tail collar domain-containing protein</fullName>
    </recommendedName>
</protein>
<reference evidence="1 2" key="1">
    <citation type="submission" date="2016-05" db="EMBL/GenBank/DDBJ databases">
        <title>Paenibacillus oryzae. sp. nov., isolated from the rice root.</title>
        <authorList>
            <person name="Zhang J."/>
            <person name="Zhang X."/>
        </authorList>
    </citation>
    <scope>NUCLEOTIDE SEQUENCE [LARGE SCALE GENOMIC DNA]</scope>
    <source>
        <strain evidence="1 2">1DrF-4</strain>
    </source>
</reference>
<dbReference type="STRING" id="1844972.A7K91_01875"/>
<organism evidence="1 2">
    <name type="scientific">Paenibacillus oryzae</name>
    <dbReference type="NCBI Taxonomy" id="1844972"/>
    <lineage>
        <taxon>Bacteria</taxon>
        <taxon>Bacillati</taxon>
        <taxon>Bacillota</taxon>
        <taxon>Bacilli</taxon>
        <taxon>Bacillales</taxon>
        <taxon>Paenibacillaceae</taxon>
        <taxon>Paenibacillus</taxon>
    </lineage>
</organism>
<name>A0A1A5Y9T7_9BACL</name>
<gene>
    <name evidence="1" type="ORF">A7K91_01875</name>
</gene>
<dbReference type="EMBL" id="LYPA01000080">
    <property type="protein sequence ID" value="OBR62391.1"/>
    <property type="molecule type" value="Genomic_DNA"/>
</dbReference>
<sequence>MPYPDEVDVFKPKLNKRTDGTAYTVQEELSLVAGKFEGLLAHDNIANSSIRAHTGPKMTGEEVTAFTVSVPAETPWRRYIRIFADADAVYMTYQTPGDQVDADDINELQAAATATQEELDRYKSLTDSRVIAVEQGKADKTDVDSKLVAKADKTSVYTKSETDQRIQTIVGAAPDALDTLQEIADALNNDPDFAGTMTMQLASKVDKVAGKGLSANDYTTAEKTKLAGIASGANNYTHPATHPPAIIAQDASSRFVSDVEKAAWNAKAETAAATIEADGLMSAVDKTKLDGISVGANNYSHPATHPPSIIAQDSGNRFVTDTEKAAWNAKASTTAATASVNGLMSAADKTKLDGISAGANNYSHPATHPPSIIVQDSGNRFVTDTEKAAWNAKASTVAATSSVNGLMSAADKTKLDGISAGAQVNRGLSTQAQAEAGEDHTTDMTPLRVKQAIDKRLANVGAGDMLKSVYDSNDNGKVDMAEAADSVPWSGVSGKPTGFPPSTHSHDALNVKADNWKQGDALPSTFDRGLTVFFSNNPASRFNNVQYCTIMTVKGYSSMAAIQYLYPYNNNAPIHYRLALYNSDSWLPWRQLANSDEVMPKGPLTWGQLRGDA</sequence>
<keyword evidence="2" id="KW-1185">Reference proteome</keyword>
<dbReference type="AlphaFoldDB" id="A0A1A5Y9T7"/>
<accession>A0A1A5Y9T7</accession>
<evidence type="ECO:0000313" key="2">
    <source>
        <dbReference type="Proteomes" id="UP000092024"/>
    </source>
</evidence>
<dbReference type="Proteomes" id="UP000092024">
    <property type="component" value="Unassembled WGS sequence"/>
</dbReference>
<evidence type="ECO:0000313" key="1">
    <source>
        <dbReference type="EMBL" id="OBR62391.1"/>
    </source>
</evidence>
<comment type="caution">
    <text evidence="1">The sequence shown here is derived from an EMBL/GenBank/DDBJ whole genome shotgun (WGS) entry which is preliminary data.</text>
</comment>
<evidence type="ECO:0008006" key="3">
    <source>
        <dbReference type="Google" id="ProtNLM"/>
    </source>
</evidence>
<dbReference type="RefSeq" id="WP_068687251.1">
    <property type="nucleotide sequence ID" value="NZ_LYPA01000080.1"/>
</dbReference>